<keyword evidence="4" id="KW-0132">Cell division</keyword>
<dbReference type="GO" id="GO:0007076">
    <property type="term" value="P:mitotic chromosome condensation"/>
    <property type="evidence" value="ECO:0007669"/>
    <property type="project" value="InterPro"/>
</dbReference>
<keyword evidence="6" id="KW-0226">DNA condensation</keyword>
<dbReference type="GO" id="GO:0051301">
    <property type="term" value="P:cell division"/>
    <property type="evidence" value="ECO:0007669"/>
    <property type="project" value="UniProtKB-KW"/>
</dbReference>
<dbReference type="InterPro" id="IPR016024">
    <property type="entry name" value="ARM-type_fold"/>
</dbReference>
<evidence type="ECO:0000259" key="9">
    <source>
        <dbReference type="Pfam" id="PF12719"/>
    </source>
</evidence>
<evidence type="ECO:0000256" key="2">
    <source>
        <dbReference type="ARBA" id="ARBA00006533"/>
    </source>
</evidence>
<dbReference type="STRING" id="2282107.A0A286U6H8"/>
<dbReference type="PANTHER" id="PTHR14418">
    <property type="entry name" value="CONDENSIN COMPLEX SUBUNIT 3-RELATED"/>
    <property type="match status" value="1"/>
</dbReference>
<proteinExistence type="inferred from homology"/>
<evidence type="ECO:0000256" key="4">
    <source>
        <dbReference type="ARBA" id="ARBA00022618"/>
    </source>
</evidence>
<reference evidence="10 11" key="1">
    <citation type="journal article" date="2017" name="Mol. Ecol.">
        <title>Comparative and population genomic landscape of Phellinus noxius: A hypervariable fungus causing root rot in trees.</title>
        <authorList>
            <person name="Chung C.L."/>
            <person name="Lee T.J."/>
            <person name="Akiba M."/>
            <person name="Lee H.H."/>
            <person name="Kuo T.H."/>
            <person name="Liu D."/>
            <person name="Ke H.M."/>
            <person name="Yokoi T."/>
            <person name="Roa M.B."/>
            <person name="Lu M.J."/>
            <person name="Chang Y.Y."/>
            <person name="Ann P.J."/>
            <person name="Tsai J.N."/>
            <person name="Chen C.Y."/>
            <person name="Tzean S.S."/>
            <person name="Ota Y."/>
            <person name="Hattori T."/>
            <person name="Sahashi N."/>
            <person name="Liou R.F."/>
            <person name="Kikuchi T."/>
            <person name="Tsai I.J."/>
        </authorList>
    </citation>
    <scope>NUCLEOTIDE SEQUENCE [LARGE SCALE GENOMIC DNA]</scope>
    <source>
        <strain evidence="10 11">FFPRI411160</strain>
    </source>
</reference>
<dbReference type="FunCoup" id="A0A286U6H8">
    <property type="interactions" value="259"/>
</dbReference>
<dbReference type="InParanoid" id="A0A286U6H8"/>
<evidence type="ECO:0000256" key="6">
    <source>
        <dbReference type="ARBA" id="ARBA00023067"/>
    </source>
</evidence>
<dbReference type="Gene3D" id="1.25.10.10">
    <property type="entry name" value="Leucine-rich Repeat Variant"/>
    <property type="match status" value="1"/>
</dbReference>
<evidence type="ECO:0000256" key="8">
    <source>
        <dbReference type="SAM" id="MobiDB-lite"/>
    </source>
</evidence>
<dbReference type="SUPFAM" id="SSF48371">
    <property type="entry name" value="ARM repeat"/>
    <property type="match status" value="1"/>
</dbReference>
<comment type="similarity">
    <text evidence="2">Belongs to the CND3 (condensin subunit 3) family.</text>
</comment>
<dbReference type="OrthoDB" id="27187at2759"/>
<evidence type="ECO:0000256" key="3">
    <source>
        <dbReference type="ARBA" id="ARBA00022454"/>
    </source>
</evidence>
<protein>
    <submittedName>
        <fullName evidence="10">ARM repeat-containing</fullName>
    </submittedName>
</protein>
<feature type="domain" description="Nuclear condensin complex subunit 3 C-terminal" evidence="9">
    <location>
        <begin position="559"/>
        <end position="837"/>
    </location>
</feature>
<feature type="compositionally biased region" description="Low complexity" evidence="8">
    <location>
        <begin position="1031"/>
        <end position="1042"/>
    </location>
</feature>
<keyword evidence="11" id="KW-1185">Reference proteome</keyword>
<name>A0A286U6H8_9AGAM</name>
<dbReference type="GO" id="GO:0000796">
    <property type="term" value="C:condensin complex"/>
    <property type="evidence" value="ECO:0007669"/>
    <property type="project" value="InterPro"/>
</dbReference>
<sequence length="1093" mass="123081">MPPQRTATPILTLIPENIPRIFEQAQITTANHQKNFVALNKLHSAAITASEPTRNGISDQSSGEKAFEDVFIEMITRLLPLKKGASVVDRVVKFIAGYIKFLHEKESQNNGPRNDLDDDTPAYRFLFRLASFLLKGFEAKDKTVRYRVVQIITEIIKSLSTIDEEIYKMLHSALIARAHDKEPVIRAQAIIALGKSLSPNIGADDQEETIEILLDTLVHDTAVEVRKAALMHIPITSATLPAVISRSRDVDPGVRKLAYSPVLEQLESPKQLTIAQREFLVKAGIKDREEAVVASASKLVSSWADENGDILEFIGLFDLDAEKGNFDDPAHLALISLFKSRKDIFDNLEFGDGFWSDLTPAKGFLARTYVDFCVSTKDESRIEANMPVMTALAFRIQSLYNELMNQIQAEEEAKAFENIETDSEDANPELSDRQFILGELMQIAVHLDFADEIGRRKISALITNLLSQETLPDPLVPRCLDILCRLNRDEKDLIRIVVEIIHELRDSDSDDDDMRARSLDPNLDIEDTPMPLRTPGRPRKPPTEMTPEERERANLIDVRCLTLCVGMLERVESSFESNSTLEGVLGELILPSIKSSDLNVRKLGLTALGLCCLIAWHMAKNSFPLFVNEVLLPGTPEPHKTQALQVVFDLILAYGCDLLLDHSRGGDKVVGYLLRQFELCESPERQAFYCKGLAKLMLHNLVEDESVLKSLVIAYVSPDFAENQEVRQSLSYFLPVFCFSSSKNQRLMQRIFLSVYEELSQIHSELEAGEGMISPLQIGSLLVDWTDPQKIAKISGLDIDESTHFDLALDIIKWLANKDIRKEDKKVLFQLLNKLYLPETVDDDKIRTLKLLVNGVRTRRPPKNTASSNALVRFDIALSKKYEKQLADFNEESFRKLEELKELFEFLDDIIPEVDEEEEKPKRTSRKRRSESIISTSSATSVENESKSKPRSKGKGRAKKRRISNSDSDSDEAGPSAPTRTLPSRSARRAPIVIAPLPSSDEEEEEPEPSEAETEAETESEPEPELEPEEQTPLAPSRSLKSLSRRRSRRYESMGRDEPDETIVELDSIMDTLANVDDAEEDDDEVDNLLDAL</sequence>
<dbReference type="InterPro" id="IPR011989">
    <property type="entry name" value="ARM-like"/>
</dbReference>
<keyword evidence="7" id="KW-0131">Cell cycle</keyword>
<organism evidence="10 11">
    <name type="scientific">Pyrrhoderma noxium</name>
    <dbReference type="NCBI Taxonomy" id="2282107"/>
    <lineage>
        <taxon>Eukaryota</taxon>
        <taxon>Fungi</taxon>
        <taxon>Dikarya</taxon>
        <taxon>Basidiomycota</taxon>
        <taxon>Agaricomycotina</taxon>
        <taxon>Agaricomycetes</taxon>
        <taxon>Hymenochaetales</taxon>
        <taxon>Hymenochaetaceae</taxon>
        <taxon>Pyrrhoderma</taxon>
    </lineage>
</organism>
<feature type="compositionally biased region" description="Basic residues" evidence="8">
    <location>
        <begin position="949"/>
        <end position="963"/>
    </location>
</feature>
<keyword evidence="5" id="KW-0498">Mitosis</keyword>
<evidence type="ECO:0000313" key="11">
    <source>
        <dbReference type="Proteomes" id="UP000217199"/>
    </source>
</evidence>
<dbReference type="AlphaFoldDB" id="A0A286U6H8"/>
<comment type="subcellular location">
    <subcellularLocation>
        <location evidence="1">Chromosome</location>
    </subcellularLocation>
</comment>
<evidence type="ECO:0000256" key="7">
    <source>
        <dbReference type="ARBA" id="ARBA00023306"/>
    </source>
</evidence>
<evidence type="ECO:0000313" key="10">
    <source>
        <dbReference type="EMBL" id="PAV15178.1"/>
    </source>
</evidence>
<dbReference type="InterPro" id="IPR027165">
    <property type="entry name" value="CND3"/>
</dbReference>
<dbReference type="InterPro" id="IPR025977">
    <property type="entry name" value="Cnd3_C"/>
</dbReference>
<dbReference type="Pfam" id="PF13646">
    <property type="entry name" value="HEAT_2"/>
    <property type="match status" value="1"/>
</dbReference>
<dbReference type="EMBL" id="NBII01000010">
    <property type="protein sequence ID" value="PAV15178.1"/>
    <property type="molecule type" value="Genomic_DNA"/>
</dbReference>
<dbReference type="GO" id="GO:0000793">
    <property type="term" value="C:condensed chromosome"/>
    <property type="evidence" value="ECO:0007669"/>
    <property type="project" value="TreeGrafter"/>
</dbReference>
<dbReference type="PANTHER" id="PTHR14418:SF5">
    <property type="entry name" value="CONDENSIN COMPLEX SUBUNIT 3"/>
    <property type="match status" value="1"/>
</dbReference>
<feature type="region of interest" description="Disordered" evidence="8">
    <location>
        <begin position="916"/>
        <end position="1063"/>
    </location>
</feature>
<evidence type="ECO:0000256" key="5">
    <source>
        <dbReference type="ARBA" id="ARBA00022776"/>
    </source>
</evidence>
<keyword evidence="3" id="KW-0158">Chromosome</keyword>
<feature type="region of interest" description="Disordered" evidence="8">
    <location>
        <begin position="508"/>
        <end position="551"/>
    </location>
</feature>
<dbReference type="Pfam" id="PF12719">
    <property type="entry name" value="Cnd3"/>
    <property type="match status" value="1"/>
</dbReference>
<gene>
    <name evidence="10" type="ORF">PNOK_0893900</name>
</gene>
<feature type="compositionally biased region" description="Low complexity" evidence="8">
    <location>
        <begin position="932"/>
        <end position="941"/>
    </location>
</feature>
<comment type="caution">
    <text evidence="10">The sequence shown here is derived from an EMBL/GenBank/DDBJ whole genome shotgun (WGS) entry which is preliminary data.</text>
</comment>
<evidence type="ECO:0000256" key="1">
    <source>
        <dbReference type="ARBA" id="ARBA00004286"/>
    </source>
</evidence>
<dbReference type="Proteomes" id="UP000217199">
    <property type="component" value="Unassembled WGS sequence"/>
</dbReference>
<accession>A0A286U6H8</accession>
<feature type="compositionally biased region" description="Acidic residues" evidence="8">
    <location>
        <begin position="1000"/>
        <end position="1030"/>
    </location>
</feature>